<dbReference type="Gene3D" id="1.10.1660.10">
    <property type="match status" value="1"/>
</dbReference>
<dbReference type="PROSITE" id="PS50937">
    <property type="entry name" value="HTH_MERR_2"/>
    <property type="match status" value="1"/>
</dbReference>
<protein>
    <submittedName>
        <fullName evidence="6">Cd(II)/Pb(II)-responsive transcriptional regulator</fullName>
    </submittedName>
</protein>
<dbReference type="EMBL" id="RDQL01000009">
    <property type="protein sequence ID" value="RMW98994.1"/>
    <property type="molecule type" value="Genomic_DNA"/>
</dbReference>
<accession>A0A3M6Q8Z5</accession>
<dbReference type="GO" id="GO:0003677">
    <property type="term" value="F:DNA binding"/>
    <property type="evidence" value="ECO:0007669"/>
    <property type="project" value="UniProtKB-KW"/>
</dbReference>
<sequence>MKISELARATATPVDTIRYYEREGLLPAPARSDSNWRCYGPQHAEQLAFIRQGRGLGLSLQEIKTLLRWREQPCANCGAVNALVDEHIRHIGQRIRELSALKRQLQALRARCAEQRDVAHCGILHGMTEQAQQAATAPPPPQNVHAHTPPG</sequence>
<dbReference type="AlphaFoldDB" id="A0A3M6Q858"/>
<keyword evidence="8" id="KW-1185">Reference proteome</keyword>
<dbReference type="PANTHER" id="PTHR30204">
    <property type="entry name" value="REDOX-CYCLING DRUG-SENSING TRANSCRIPTIONAL ACTIVATOR SOXR"/>
    <property type="match status" value="1"/>
</dbReference>
<keyword evidence="2" id="KW-0175">Coiled coil</keyword>
<comment type="caution">
    <text evidence="6">The sequence shown here is derived from an EMBL/GenBank/DDBJ whole genome shotgun (WGS) entry which is preliminary data.</text>
</comment>
<dbReference type="Proteomes" id="UP000267035">
    <property type="component" value="Unassembled WGS sequence"/>
</dbReference>
<dbReference type="InterPro" id="IPR047057">
    <property type="entry name" value="MerR_fam"/>
</dbReference>
<keyword evidence="1" id="KW-0238">DNA-binding</keyword>
<reference evidence="8 9" key="1">
    <citation type="submission" date="2018-10" db="EMBL/GenBank/DDBJ databases">
        <title>Comamonadaceae CDC group NO-1 genome sequencing and assembly.</title>
        <authorList>
            <person name="Bernier A.-M."/>
            <person name="Bernard K."/>
        </authorList>
    </citation>
    <scope>NUCLEOTIDE SEQUENCE [LARGE SCALE GENOMIC DNA]</scope>
    <source>
        <strain evidence="6 8">NML161473</strain>
        <strain evidence="7 10">NML180581</strain>
        <strain evidence="5 9">NML970147</strain>
    </source>
</reference>
<evidence type="ECO:0000313" key="7">
    <source>
        <dbReference type="EMBL" id="RMX11272.1"/>
    </source>
</evidence>
<evidence type="ECO:0000256" key="2">
    <source>
        <dbReference type="SAM" id="Coils"/>
    </source>
</evidence>
<dbReference type="RefSeq" id="WP_122238109.1">
    <property type="nucleotide sequence ID" value="NZ_RDQK01000004.1"/>
</dbReference>
<proteinExistence type="predicted"/>
<dbReference type="NCBIfam" id="TIGR02047">
    <property type="entry name" value="CadR-PbrR"/>
    <property type="match status" value="1"/>
</dbReference>
<dbReference type="InterPro" id="IPR009061">
    <property type="entry name" value="DNA-bd_dom_put_sf"/>
</dbReference>
<feature type="region of interest" description="Disordered" evidence="3">
    <location>
        <begin position="129"/>
        <end position="151"/>
    </location>
</feature>
<dbReference type="Pfam" id="PF13411">
    <property type="entry name" value="MerR_1"/>
    <property type="match status" value="1"/>
</dbReference>
<accession>A0A3M6R7D8</accession>
<dbReference type="Proteomes" id="UP000281171">
    <property type="component" value="Unassembled WGS sequence"/>
</dbReference>
<dbReference type="EMBL" id="RDQK01000004">
    <property type="protein sequence ID" value="RMX11272.1"/>
    <property type="molecule type" value="Genomic_DNA"/>
</dbReference>
<dbReference type="SUPFAM" id="SSF46955">
    <property type="entry name" value="Putative DNA-binding domain"/>
    <property type="match status" value="1"/>
</dbReference>
<dbReference type="GO" id="GO:0046872">
    <property type="term" value="F:metal ion binding"/>
    <property type="evidence" value="ECO:0007669"/>
    <property type="project" value="InterPro"/>
</dbReference>
<dbReference type="InterPro" id="IPR000551">
    <property type="entry name" value="MerR-type_HTH_dom"/>
</dbReference>
<evidence type="ECO:0000313" key="6">
    <source>
        <dbReference type="EMBL" id="RMW98994.1"/>
    </source>
</evidence>
<gene>
    <name evidence="6" type="primary">cadR</name>
    <name evidence="7" type="ORF">EBQ24_02300</name>
    <name evidence="6" type="ORF">EBQ25_07820</name>
    <name evidence="5" type="ORF">EBQ26_06000</name>
</gene>
<evidence type="ECO:0000256" key="1">
    <source>
        <dbReference type="ARBA" id="ARBA00023125"/>
    </source>
</evidence>
<dbReference type="PRINTS" id="PR00040">
    <property type="entry name" value="HTHMERR"/>
</dbReference>
<dbReference type="PANTHER" id="PTHR30204:SF92">
    <property type="entry name" value="HTH-TYPE TRANSCRIPTIONAL REGULATOR ZNTR"/>
    <property type="match status" value="1"/>
</dbReference>
<feature type="coiled-coil region" evidence="2">
    <location>
        <begin position="91"/>
        <end position="118"/>
    </location>
</feature>
<organism evidence="6 8">
    <name type="scientific">Allofranklinella schreckenbergeri</name>
    <dbReference type="NCBI Taxonomy" id="1076744"/>
    <lineage>
        <taxon>Bacteria</taxon>
        <taxon>Pseudomonadati</taxon>
        <taxon>Pseudomonadota</taxon>
        <taxon>Betaproteobacteria</taxon>
        <taxon>Burkholderiales</taxon>
        <taxon>Comamonadaceae</taxon>
        <taxon>Allofranklinella</taxon>
    </lineage>
</organism>
<name>A0A3M6Q858_9BURK</name>
<evidence type="ECO:0000313" key="8">
    <source>
        <dbReference type="Proteomes" id="UP000267035"/>
    </source>
</evidence>
<evidence type="ECO:0000313" key="9">
    <source>
        <dbReference type="Proteomes" id="UP000267521"/>
    </source>
</evidence>
<dbReference type="CDD" id="cd04784">
    <property type="entry name" value="HTH_CadR-PbrR"/>
    <property type="match status" value="1"/>
</dbReference>
<dbReference type="Proteomes" id="UP000267521">
    <property type="component" value="Unassembled WGS sequence"/>
</dbReference>
<dbReference type="InterPro" id="IPR011791">
    <property type="entry name" value="CadR-PbrR"/>
</dbReference>
<evidence type="ECO:0000256" key="3">
    <source>
        <dbReference type="SAM" id="MobiDB-lite"/>
    </source>
</evidence>
<dbReference type="EMBL" id="RDQM01000006">
    <property type="protein sequence ID" value="RMW98858.1"/>
    <property type="molecule type" value="Genomic_DNA"/>
</dbReference>
<dbReference type="GO" id="GO:0003700">
    <property type="term" value="F:DNA-binding transcription factor activity"/>
    <property type="evidence" value="ECO:0007669"/>
    <property type="project" value="InterPro"/>
</dbReference>
<evidence type="ECO:0000313" key="5">
    <source>
        <dbReference type="EMBL" id="RMW98858.1"/>
    </source>
</evidence>
<dbReference type="GO" id="GO:0045893">
    <property type="term" value="P:positive regulation of DNA-templated transcription"/>
    <property type="evidence" value="ECO:0007669"/>
    <property type="project" value="InterPro"/>
</dbReference>
<evidence type="ECO:0000313" key="10">
    <source>
        <dbReference type="Proteomes" id="UP000281171"/>
    </source>
</evidence>
<dbReference type="SMART" id="SM00422">
    <property type="entry name" value="HTH_MERR"/>
    <property type="match status" value="1"/>
</dbReference>
<accession>A0A3M6Q858</accession>
<feature type="domain" description="HTH merR-type" evidence="4">
    <location>
        <begin position="1"/>
        <end position="69"/>
    </location>
</feature>
<evidence type="ECO:0000259" key="4">
    <source>
        <dbReference type="PROSITE" id="PS50937"/>
    </source>
</evidence>